<evidence type="ECO:0000256" key="7">
    <source>
        <dbReference type="PROSITE-ProRule" id="PRU10015"/>
    </source>
</evidence>
<dbReference type="PROSITE" id="PS50926">
    <property type="entry name" value="TRAM"/>
    <property type="match status" value="1"/>
</dbReference>
<keyword evidence="10" id="KW-1185">Reference proteome</keyword>
<dbReference type="Gene3D" id="3.40.50.150">
    <property type="entry name" value="Vaccinia Virus protein VP39"/>
    <property type="match status" value="1"/>
</dbReference>
<feature type="domain" description="TRAM" evidence="8">
    <location>
        <begin position="1"/>
        <end position="54"/>
    </location>
</feature>
<dbReference type="Pfam" id="PF05958">
    <property type="entry name" value="tRNA_U5-meth_tr"/>
    <property type="match status" value="1"/>
</dbReference>
<feature type="active site" description="Nucleophile" evidence="6">
    <location>
        <position position="378"/>
    </location>
</feature>
<dbReference type="PROSITE" id="PS01230">
    <property type="entry name" value="TRMA_1"/>
    <property type="match status" value="1"/>
</dbReference>
<evidence type="ECO:0000256" key="2">
    <source>
        <dbReference type="ARBA" id="ARBA00022603"/>
    </source>
</evidence>
<dbReference type="EMBL" id="BMJQ01000015">
    <property type="protein sequence ID" value="GGF38197.1"/>
    <property type="molecule type" value="Genomic_DNA"/>
</dbReference>
<name>A0A8J3E4E9_9PROT</name>
<evidence type="ECO:0000256" key="4">
    <source>
        <dbReference type="ARBA" id="ARBA00022691"/>
    </source>
</evidence>
<keyword evidence="1" id="KW-0479">Metal-binding</keyword>
<gene>
    <name evidence="9" type="ORF">GCM10011611_50700</name>
</gene>
<keyword evidence="2 6" id="KW-0489">Methyltransferase</keyword>
<feature type="active site" evidence="7">
    <location>
        <position position="378"/>
    </location>
</feature>
<keyword evidence="3 6" id="KW-0808">Transferase</keyword>
<dbReference type="Proteomes" id="UP000646365">
    <property type="component" value="Unassembled WGS sequence"/>
</dbReference>
<dbReference type="SUPFAM" id="SSF50249">
    <property type="entry name" value="Nucleic acid-binding proteins"/>
    <property type="match status" value="1"/>
</dbReference>
<accession>A0A8J3E4E9</accession>
<dbReference type="GO" id="GO:0070475">
    <property type="term" value="P:rRNA base methylation"/>
    <property type="evidence" value="ECO:0007669"/>
    <property type="project" value="TreeGrafter"/>
</dbReference>
<dbReference type="AlphaFoldDB" id="A0A8J3E4E9"/>
<comment type="similarity">
    <text evidence="6">Belongs to the class I-like SAM-binding methyltransferase superfamily. RNA M5U methyltransferase family.</text>
</comment>
<feature type="binding site" evidence="6">
    <location>
        <position position="352"/>
    </location>
    <ligand>
        <name>S-adenosyl-L-methionine</name>
        <dbReference type="ChEBI" id="CHEBI:59789"/>
    </ligand>
</feature>
<dbReference type="Pfam" id="PF01938">
    <property type="entry name" value="TRAM"/>
    <property type="match status" value="1"/>
</dbReference>
<protein>
    <submittedName>
        <fullName evidence="9">Putative RNA methyltransferase R00878</fullName>
    </submittedName>
</protein>
<keyword evidence="5" id="KW-0411">Iron-sulfur</keyword>
<keyword evidence="4 6" id="KW-0949">S-adenosyl-L-methionine</keyword>
<keyword evidence="1" id="KW-0004">4Fe-4S</keyword>
<reference evidence="9" key="2">
    <citation type="submission" date="2020-09" db="EMBL/GenBank/DDBJ databases">
        <authorList>
            <person name="Sun Q."/>
            <person name="Zhou Y."/>
        </authorList>
    </citation>
    <scope>NUCLEOTIDE SEQUENCE</scope>
    <source>
        <strain evidence="9">CGMCC 1.15725</strain>
    </source>
</reference>
<feature type="binding site" evidence="6">
    <location>
        <position position="288"/>
    </location>
    <ligand>
        <name>S-adenosyl-L-methionine</name>
        <dbReference type="ChEBI" id="CHEBI:59789"/>
    </ligand>
</feature>
<evidence type="ECO:0000313" key="9">
    <source>
        <dbReference type="EMBL" id="GGF38197.1"/>
    </source>
</evidence>
<dbReference type="InterPro" id="IPR012340">
    <property type="entry name" value="NA-bd_OB-fold"/>
</dbReference>
<dbReference type="InterPro" id="IPR030390">
    <property type="entry name" value="MeTrfase_TrmA_AS"/>
</dbReference>
<dbReference type="RefSeq" id="WP_189050952.1">
    <property type="nucleotide sequence ID" value="NZ_BMJQ01000015.1"/>
</dbReference>
<sequence length="423" mass="46913">MPGDLLIHELGPKGDGIHRSQGRPVYVDRALPGDRIQATIRRDDDGVLRGDLLKVMKASPHRTKAPCPNYDVCGGCTLQHAKDEFYRHWKVDIVRDALRSKGLKPRVWRDPVFLPAGDRRRATFTAYKKNNIVALGHYRRRAHHMTDIASCLVADPAVMDMRERLKTLLALLLQEGKPAMAFIQAVNGQFDIVITGPVGQKGKPDLRTREAIAQFAREAGINRISWRANPDDAVEVIIELSPLRAHFGGLDVILPPLAFLQPTQAGEDALVDSVMELLPRTGKFADLFSGCGTFTGPMLERGAVDAYESVGSAVRALDKAKGTRPLKAIRRDLFLNPLRRDEANRYDAIVFDPPRAGAQEQVRTLASSRTPLLVGVSCNPATFARDARILVDGGYRLDSVRVVDQFTWSHHVELVAAFTKRSR</sequence>
<dbReference type="GO" id="GO:0070041">
    <property type="term" value="F:rRNA (uridine-C5-)-methyltransferase activity"/>
    <property type="evidence" value="ECO:0007669"/>
    <property type="project" value="TreeGrafter"/>
</dbReference>
<dbReference type="InterPro" id="IPR029063">
    <property type="entry name" value="SAM-dependent_MTases_sf"/>
</dbReference>
<feature type="binding site" evidence="6">
    <location>
        <position position="261"/>
    </location>
    <ligand>
        <name>S-adenosyl-L-methionine</name>
        <dbReference type="ChEBI" id="CHEBI:59789"/>
    </ligand>
</feature>
<dbReference type="InterPro" id="IPR002792">
    <property type="entry name" value="TRAM_dom"/>
</dbReference>
<dbReference type="Gene3D" id="2.40.50.1070">
    <property type="match status" value="1"/>
</dbReference>
<reference evidence="9" key="1">
    <citation type="journal article" date="2014" name="Int. J. Syst. Evol. Microbiol.">
        <title>Complete genome sequence of Corynebacterium casei LMG S-19264T (=DSM 44701T), isolated from a smear-ripened cheese.</title>
        <authorList>
            <consortium name="US DOE Joint Genome Institute (JGI-PGF)"/>
            <person name="Walter F."/>
            <person name="Albersmeier A."/>
            <person name="Kalinowski J."/>
            <person name="Ruckert C."/>
        </authorList>
    </citation>
    <scope>NUCLEOTIDE SEQUENCE</scope>
    <source>
        <strain evidence="9">CGMCC 1.15725</strain>
    </source>
</reference>
<dbReference type="PANTHER" id="PTHR11061:SF49">
    <property type="entry name" value="23S RRNA (URACIL(1939)-C(5))-METHYLTRANSFERASE RLMD"/>
    <property type="match status" value="1"/>
</dbReference>
<feature type="binding site" evidence="6">
    <location>
        <position position="308"/>
    </location>
    <ligand>
        <name>S-adenosyl-L-methionine</name>
        <dbReference type="ChEBI" id="CHEBI:59789"/>
    </ligand>
</feature>
<dbReference type="PROSITE" id="PS51687">
    <property type="entry name" value="SAM_MT_RNA_M5U"/>
    <property type="match status" value="1"/>
</dbReference>
<proteinExistence type="inferred from homology"/>
<evidence type="ECO:0000259" key="8">
    <source>
        <dbReference type="PROSITE" id="PS50926"/>
    </source>
</evidence>
<evidence type="ECO:0000256" key="6">
    <source>
        <dbReference type="PROSITE-ProRule" id="PRU01024"/>
    </source>
</evidence>
<dbReference type="PANTHER" id="PTHR11061">
    <property type="entry name" value="RNA M5U METHYLTRANSFERASE"/>
    <property type="match status" value="1"/>
</dbReference>
<evidence type="ECO:0000256" key="1">
    <source>
        <dbReference type="ARBA" id="ARBA00022485"/>
    </source>
</evidence>
<dbReference type="InterPro" id="IPR010280">
    <property type="entry name" value="U5_MeTrfase_fam"/>
</dbReference>
<dbReference type="SUPFAM" id="SSF53335">
    <property type="entry name" value="S-adenosyl-L-methionine-dependent methyltransferases"/>
    <property type="match status" value="1"/>
</dbReference>
<dbReference type="GO" id="GO:0051539">
    <property type="term" value="F:4 iron, 4 sulfur cluster binding"/>
    <property type="evidence" value="ECO:0007669"/>
    <property type="project" value="UniProtKB-KW"/>
</dbReference>
<evidence type="ECO:0000256" key="3">
    <source>
        <dbReference type="ARBA" id="ARBA00022679"/>
    </source>
</evidence>
<keyword evidence="1" id="KW-0408">Iron</keyword>
<evidence type="ECO:0000256" key="5">
    <source>
        <dbReference type="ARBA" id="ARBA00023014"/>
    </source>
</evidence>
<comment type="caution">
    <text evidence="9">The sequence shown here is derived from an EMBL/GenBank/DDBJ whole genome shotgun (WGS) entry which is preliminary data.</text>
</comment>
<evidence type="ECO:0000313" key="10">
    <source>
        <dbReference type="Proteomes" id="UP000646365"/>
    </source>
</evidence>
<dbReference type="Gene3D" id="2.40.50.140">
    <property type="entry name" value="Nucleic acid-binding proteins"/>
    <property type="match status" value="1"/>
</dbReference>
<organism evidence="9 10">
    <name type="scientific">Aliidongia dinghuensis</name>
    <dbReference type="NCBI Taxonomy" id="1867774"/>
    <lineage>
        <taxon>Bacteria</taxon>
        <taxon>Pseudomonadati</taxon>
        <taxon>Pseudomonadota</taxon>
        <taxon>Alphaproteobacteria</taxon>
        <taxon>Rhodospirillales</taxon>
        <taxon>Dongiaceae</taxon>
        <taxon>Aliidongia</taxon>
    </lineage>
</organism>